<dbReference type="CDD" id="cd02249">
    <property type="entry name" value="ZZ"/>
    <property type="match status" value="1"/>
</dbReference>
<protein>
    <submittedName>
        <fullName evidence="4">Ankyrin repeat-containing domain protein</fullName>
    </submittedName>
</protein>
<dbReference type="Proteomes" id="UP000824998">
    <property type="component" value="Unassembled WGS sequence"/>
</dbReference>
<reference evidence="4" key="1">
    <citation type="journal article" date="2021" name="IMA Fungus">
        <title>Genomic characterization of three marine fungi, including Emericellopsis atlantica sp. nov. with signatures of a generalist lifestyle and marine biomass degradation.</title>
        <authorList>
            <person name="Hagestad O.C."/>
            <person name="Hou L."/>
            <person name="Andersen J.H."/>
            <person name="Hansen E.H."/>
            <person name="Altermark B."/>
            <person name="Li C."/>
            <person name="Kuhnert E."/>
            <person name="Cox R.J."/>
            <person name="Crous P.W."/>
            <person name="Spatafora J.W."/>
            <person name="Lail K."/>
            <person name="Amirebrahimi M."/>
            <person name="Lipzen A."/>
            <person name="Pangilinan J."/>
            <person name="Andreopoulos W."/>
            <person name="Hayes R.D."/>
            <person name="Ng V."/>
            <person name="Grigoriev I.V."/>
            <person name="Jackson S.A."/>
            <person name="Sutton T.D.S."/>
            <person name="Dobson A.D.W."/>
            <person name="Rama T."/>
        </authorList>
    </citation>
    <scope>NUCLEOTIDE SEQUENCE</scope>
    <source>
        <strain evidence="4">TRa018bII</strain>
    </source>
</reference>
<dbReference type="InterPro" id="IPR002110">
    <property type="entry name" value="Ankyrin_rpt"/>
</dbReference>
<dbReference type="PROSITE" id="PS50088">
    <property type="entry name" value="ANK_REPEAT"/>
    <property type="match status" value="4"/>
</dbReference>
<keyword evidence="5" id="KW-1185">Reference proteome</keyword>
<comment type="caution">
    <text evidence="4">The sequence shown here is derived from an EMBL/GenBank/DDBJ whole genome shotgun (WGS) entry which is preliminary data.</text>
</comment>
<dbReference type="OrthoDB" id="341259at2759"/>
<feature type="repeat" description="ANK" evidence="3">
    <location>
        <begin position="327"/>
        <end position="361"/>
    </location>
</feature>
<dbReference type="InterPro" id="IPR036770">
    <property type="entry name" value="Ankyrin_rpt-contain_sf"/>
</dbReference>
<dbReference type="SMART" id="SM00248">
    <property type="entry name" value="ANK"/>
    <property type="match status" value="12"/>
</dbReference>
<feature type="repeat" description="ANK" evidence="3">
    <location>
        <begin position="559"/>
        <end position="591"/>
    </location>
</feature>
<organism evidence="4 5">
    <name type="scientific">Amylocarpus encephaloides</name>
    <dbReference type="NCBI Taxonomy" id="45428"/>
    <lineage>
        <taxon>Eukaryota</taxon>
        <taxon>Fungi</taxon>
        <taxon>Dikarya</taxon>
        <taxon>Ascomycota</taxon>
        <taxon>Pezizomycotina</taxon>
        <taxon>Leotiomycetes</taxon>
        <taxon>Helotiales</taxon>
        <taxon>Helotiales incertae sedis</taxon>
        <taxon>Amylocarpus</taxon>
    </lineage>
</organism>
<name>A0A9P8BZT4_9HELO</name>
<evidence type="ECO:0000313" key="4">
    <source>
        <dbReference type="EMBL" id="KAG9228372.1"/>
    </source>
</evidence>
<dbReference type="SUPFAM" id="SSF57850">
    <property type="entry name" value="RING/U-box"/>
    <property type="match status" value="1"/>
</dbReference>
<accession>A0A9P8BZT4</accession>
<dbReference type="PANTHER" id="PTHR24198:SF165">
    <property type="entry name" value="ANKYRIN REPEAT-CONTAINING PROTEIN-RELATED"/>
    <property type="match status" value="1"/>
</dbReference>
<keyword evidence="2 3" id="KW-0040">ANK repeat</keyword>
<proteinExistence type="predicted"/>
<dbReference type="AlphaFoldDB" id="A0A9P8BZT4"/>
<sequence>MAARAGSVDLMRDLLDKGTVTSHAMKNIACTPLHFVCYRELPDAAKALVDKGDLASKDLWGRTPLSGACATGHLQAVKVLLGHYEKKDWVEGLISAAHYGHQDVARYLLDMGCPVNEMNTKGETALFCAATSDRPRIARLLLLRSANPGLLNSNNELAIHSASQLGSLETARLLIETGTQLEAENMEGSTPLGLAIFNEHEALVHLLLERGARMRLCPRWGNYTALLEFSWGLSSMSVTKVLLDFYAQGKHEDGLTPAKALIIAMDRGSKKLLRLVLEKWFASGDTTGNLSAGEALHYAVSKGHVEYLKLTLQNPIAKASINEEQPKLGTPLHAAIGMDRYSSKIVKLLLENGADAEIVAGQFGTTLNAACATARFDIAKKLLDILPRKVVASVTGKYGTPIQSAIVGFQREPSEITVKMLDLLEAHDCSLRAIGGFYFAAFHAAVRLSALEVIVWFMKRDNHVVLRTDMAGRLPLHLAIFRGDWDILKEVIDGTNQLWLRPMSWWLRMHTDLQGRTGLHWAAVSTVETLMAKMLPQPDDEDKTLSSSNGSVVDLKDIDGWTPLHWACRQPKKEIVDALLAHGADTKALTNESWTPRHIAILHGINDEDYLKALPDTGDIGEGLPEGEGTRFARACGVCLVHLCWKYYHCTSEDCDDFDLCFKCYKHADNVHDNDHEFNCITST</sequence>
<evidence type="ECO:0000256" key="2">
    <source>
        <dbReference type="ARBA" id="ARBA00023043"/>
    </source>
</evidence>
<evidence type="ECO:0000256" key="3">
    <source>
        <dbReference type="PROSITE-ProRule" id="PRU00023"/>
    </source>
</evidence>
<evidence type="ECO:0000256" key="1">
    <source>
        <dbReference type="ARBA" id="ARBA00022737"/>
    </source>
</evidence>
<dbReference type="Pfam" id="PF12796">
    <property type="entry name" value="Ank_2"/>
    <property type="match status" value="4"/>
</dbReference>
<evidence type="ECO:0000313" key="5">
    <source>
        <dbReference type="Proteomes" id="UP000824998"/>
    </source>
</evidence>
<dbReference type="Gene3D" id="1.25.40.20">
    <property type="entry name" value="Ankyrin repeat-containing domain"/>
    <property type="match status" value="3"/>
</dbReference>
<dbReference type="SUPFAM" id="SSF48403">
    <property type="entry name" value="Ankyrin repeat"/>
    <property type="match status" value="2"/>
</dbReference>
<dbReference type="PRINTS" id="PR01415">
    <property type="entry name" value="ANKYRIN"/>
</dbReference>
<feature type="repeat" description="ANK" evidence="3">
    <location>
        <begin position="187"/>
        <end position="219"/>
    </location>
</feature>
<feature type="repeat" description="ANK" evidence="3">
    <location>
        <begin position="154"/>
        <end position="186"/>
    </location>
</feature>
<dbReference type="Pfam" id="PF00023">
    <property type="entry name" value="Ank"/>
    <property type="match status" value="1"/>
</dbReference>
<gene>
    <name evidence="4" type="ORF">BJ875DRAFT_500782</name>
</gene>
<dbReference type="EMBL" id="MU251960">
    <property type="protein sequence ID" value="KAG9228372.1"/>
    <property type="molecule type" value="Genomic_DNA"/>
</dbReference>
<keyword evidence="1" id="KW-0677">Repeat</keyword>
<dbReference type="PANTHER" id="PTHR24198">
    <property type="entry name" value="ANKYRIN REPEAT AND PROTEIN KINASE DOMAIN-CONTAINING PROTEIN"/>
    <property type="match status" value="1"/>
</dbReference>
<dbReference type="PROSITE" id="PS50297">
    <property type="entry name" value="ANK_REP_REGION"/>
    <property type="match status" value="3"/>
</dbReference>